<dbReference type="STRING" id="748224.HMPREF9436_02890"/>
<name>E2ZMH3_9FIRM</name>
<gene>
    <name evidence="1" type="ORF">HMPREF9436_02890</name>
</gene>
<accession>E2ZMH3</accession>
<dbReference type="AlphaFoldDB" id="E2ZMH3"/>
<evidence type="ECO:0000313" key="1">
    <source>
        <dbReference type="EMBL" id="EFQ05646.1"/>
    </source>
</evidence>
<proteinExistence type="predicted"/>
<protein>
    <submittedName>
        <fullName evidence="1">Uncharacterized protein</fullName>
    </submittedName>
</protein>
<organism evidence="1 2">
    <name type="scientific">Faecalibacterium cf. prausnitzii KLE1255</name>
    <dbReference type="NCBI Taxonomy" id="748224"/>
    <lineage>
        <taxon>Bacteria</taxon>
        <taxon>Bacillati</taxon>
        <taxon>Bacillota</taxon>
        <taxon>Clostridia</taxon>
        <taxon>Eubacteriales</taxon>
        <taxon>Oscillospiraceae</taxon>
        <taxon>Faecalibacterium</taxon>
    </lineage>
</organism>
<evidence type="ECO:0000313" key="2">
    <source>
        <dbReference type="Proteomes" id="UP000006028"/>
    </source>
</evidence>
<dbReference type="EMBL" id="AECU01000212">
    <property type="protein sequence ID" value="EFQ05646.1"/>
    <property type="molecule type" value="Genomic_DNA"/>
</dbReference>
<comment type="caution">
    <text evidence="1">The sequence shown here is derived from an EMBL/GenBank/DDBJ whole genome shotgun (WGS) entry which is preliminary data.</text>
</comment>
<dbReference type="Proteomes" id="UP000006028">
    <property type="component" value="Unassembled WGS sequence"/>
</dbReference>
<dbReference type="BioCyc" id="FCF748224-HMP:GTSS-909-MONOMER"/>
<sequence length="42" mass="4567">MAACPLSCQFCIVIMCRILFTHSLLASIITPQSKIARGNSKV</sequence>
<dbReference type="HOGENOM" id="CLU_3251770_0_0_9"/>
<reference evidence="1 2" key="1">
    <citation type="submission" date="2010-08" db="EMBL/GenBank/DDBJ databases">
        <authorList>
            <person name="Weinstock G."/>
            <person name="Sodergren E."/>
            <person name="Clifton S."/>
            <person name="Fulton L."/>
            <person name="Fulton B."/>
            <person name="Courtney L."/>
            <person name="Fronick C."/>
            <person name="Harrison M."/>
            <person name="Strong C."/>
            <person name="Farmer C."/>
            <person name="Delahaunty K."/>
            <person name="Markovic C."/>
            <person name="Hall O."/>
            <person name="Minx P."/>
            <person name="Tomlinson C."/>
            <person name="Mitreva M."/>
            <person name="Hou S."/>
            <person name="Chen J."/>
            <person name="Wollam A."/>
            <person name="Pepin K.H."/>
            <person name="Johnson M."/>
            <person name="Bhonagiri V."/>
            <person name="Zhang X."/>
            <person name="Suruliraj S."/>
            <person name="Warren W."/>
            <person name="Chinwalla A."/>
            <person name="Mardis E.R."/>
            <person name="Wilson R.K."/>
        </authorList>
    </citation>
    <scope>NUCLEOTIDE SEQUENCE [LARGE SCALE GENOMIC DNA]</scope>
    <source>
        <strain evidence="1 2">KLE1255</strain>
    </source>
</reference>